<reference evidence="2 3" key="1">
    <citation type="submission" date="2020-01" db="EMBL/GenBank/DDBJ databases">
        <title>Insect and environment-associated Actinomycetes.</title>
        <authorList>
            <person name="Currrie C."/>
            <person name="Chevrette M."/>
            <person name="Carlson C."/>
            <person name="Stubbendieck R."/>
            <person name="Wendt-Pienkowski E."/>
        </authorList>
    </citation>
    <scope>NUCLEOTIDE SEQUENCE [LARGE SCALE GENOMIC DNA]</scope>
    <source>
        <strain evidence="2 3">SID14163</strain>
    </source>
</reference>
<dbReference type="InterPro" id="IPR025959">
    <property type="entry name" value="Winged_HTH_dom"/>
</dbReference>
<evidence type="ECO:0000313" key="2">
    <source>
        <dbReference type="EMBL" id="NEB12238.1"/>
    </source>
</evidence>
<dbReference type="RefSeq" id="WP_164247185.1">
    <property type="nucleotide sequence ID" value="NZ_JAAGMA010000703.1"/>
</dbReference>
<evidence type="ECO:0000259" key="1">
    <source>
        <dbReference type="Pfam" id="PF13592"/>
    </source>
</evidence>
<gene>
    <name evidence="2" type="ORF">G3I32_25965</name>
</gene>
<proteinExistence type="predicted"/>
<dbReference type="Proteomes" id="UP000470446">
    <property type="component" value="Unassembled WGS sequence"/>
</dbReference>
<dbReference type="EMBL" id="JAAGMA010000703">
    <property type="protein sequence ID" value="NEB12238.1"/>
    <property type="molecule type" value="Genomic_DNA"/>
</dbReference>
<dbReference type="Pfam" id="PF13592">
    <property type="entry name" value="HTH_33"/>
    <property type="match status" value="1"/>
</dbReference>
<accession>A0A7K3PQK1</accession>
<evidence type="ECO:0000313" key="3">
    <source>
        <dbReference type="Proteomes" id="UP000470446"/>
    </source>
</evidence>
<feature type="domain" description="Winged helix-turn helix" evidence="1">
    <location>
        <begin position="6"/>
        <end position="36"/>
    </location>
</feature>
<protein>
    <submittedName>
        <fullName evidence="2">Winged helix-turn-helix domain-containing protein</fullName>
    </submittedName>
</protein>
<name>A0A7K3PQK1_9ACTN</name>
<dbReference type="AlphaFoldDB" id="A0A7K3PQK1"/>
<organism evidence="2 3">
    <name type="scientific">Streptomyces coelicoflavus</name>
    <dbReference type="NCBI Taxonomy" id="285562"/>
    <lineage>
        <taxon>Bacteria</taxon>
        <taxon>Bacillati</taxon>
        <taxon>Actinomycetota</taxon>
        <taxon>Actinomycetes</taxon>
        <taxon>Kitasatosporales</taxon>
        <taxon>Streptomycetaceae</taxon>
        <taxon>Streptomyces</taxon>
    </lineage>
</organism>
<sequence>MSRTQVEGAWRLLQRHGWSWQQPSRQATERNDGSVEM</sequence>
<comment type="caution">
    <text evidence="2">The sequence shown here is derived from an EMBL/GenBank/DDBJ whole genome shotgun (WGS) entry which is preliminary data.</text>
</comment>